<evidence type="ECO:0000256" key="4">
    <source>
        <dbReference type="PROSITE-ProRule" id="PRU00134"/>
    </source>
</evidence>
<dbReference type="Gene3D" id="6.10.140.2220">
    <property type="match status" value="1"/>
</dbReference>
<evidence type="ECO:0000259" key="6">
    <source>
        <dbReference type="PROSITE" id="PS50865"/>
    </source>
</evidence>
<accession>A0A482W884</accession>
<feature type="region of interest" description="Disordered" evidence="5">
    <location>
        <begin position="243"/>
        <end position="262"/>
    </location>
</feature>
<feature type="compositionally biased region" description="Polar residues" evidence="5">
    <location>
        <begin position="244"/>
        <end position="256"/>
    </location>
</feature>
<dbReference type="GO" id="GO:0008270">
    <property type="term" value="F:zinc ion binding"/>
    <property type="evidence" value="ECO:0007669"/>
    <property type="project" value="UniProtKB-KW"/>
</dbReference>
<dbReference type="InterPro" id="IPR002893">
    <property type="entry name" value="Znf_MYND"/>
</dbReference>
<sequence>MDEVSGVCPLPVLDRPLLLQPPENELQKGERVMSEHQLRVQRSLQKLTVPEWYKQSQVPREGFLLKKANRESRWTGTGSKTTSLSSLGSSLSPVILSPTSNQPFVRWSTSKLNSTASSPCASIRSSFNARQPNGSISPSSVRSSFSYRQPYMGWRSQERLNKPRTPAERLANSILSQSSQTHVQESPEIQTSIKEVTSAIVHYVSGLKPDGSDDSQRSRSVSPRGSQKLCWLESSFVGIRPLDSPQTPVSLTESQTPAPPTSLRLELQTHNDVTLLNTGSGPKPSPGSTTLEDVLDSLLGLPSSDRAPSPSLQATASANTSPSRLGDPSRLAEQFRRRSEGSEPTQLLSNSRRVSFQSSPVLQCRYSRCGRIVPVCSPEAAAFKNCHNCSYTYCSRSCRRAHWEKHRKTCLFSRIGTLCRQVIAAIKEQKDTLYHLSLIARRGYLSHGPGAVKCFFPCSESAERFLCGGLGCLGELTYVRWPDLLPSEMGPQLYSELVQMCKSYNPDSKLVLYVSVCVVSETPATGAVKWERQLVSRCAKMRLSKDITVPDKEYDNPETLILTCHSIEALSEDRAKELKEISINNVQKQLRLRGVSLRRQHPVIFKQLCAYANGSCEKFTPITVYPKDVTTGKSFMCIIMLEADPDSLRQVELAGVKVRTVDVLCAD</sequence>
<evidence type="ECO:0000256" key="5">
    <source>
        <dbReference type="SAM" id="MobiDB-lite"/>
    </source>
</evidence>
<proteinExistence type="predicted"/>
<feature type="region of interest" description="Disordered" evidence="5">
    <location>
        <begin position="69"/>
        <end position="91"/>
    </location>
</feature>
<feature type="region of interest" description="Disordered" evidence="5">
    <location>
        <begin position="299"/>
        <end position="351"/>
    </location>
</feature>
<feature type="domain" description="MYND-type" evidence="6">
    <location>
        <begin position="373"/>
        <end position="410"/>
    </location>
</feature>
<evidence type="ECO:0000313" key="7">
    <source>
        <dbReference type="EMBL" id="RZC41391.1"/>
    </source>
</evidence>
<keyword evidence="3" id="KW-0862">Zinc</keyword>
<dbReference type="EMBL" id="QDEB01017623">
    <property type="protein sequence ID" value="RZC41391.1"/>
    <property type="molecule type" value="Genomic_DNA"/>
</dbReference>
<dbReference type="GO" id="GO:0043296">
    <property type="term" value="C:apical junction complex"/>
    <property type="evidence" value="ECO:0007669"/>
    <property type="project" value="TreeGrafter"/>
</dbReference>
<evidence type="ECO:0000313" key="8">
    <source>
        <dbReference type="Proteomes" id="UP000292052"/>
    </source>
</evidence>
<dbReference type="AlphaFoldDB" id="A0A482W884"/>
<gene>
    <name evidence="7" type="ORF">BDFB_008487</name>
</gene>
<feature type="region of interest" description="Disordered" evidence="5">
    <location>
        <begin position="112"/>
        <end position="142"/>
    </location>
</feature>
<evidence type="ECO:0000256" key="3">
    <source>
        <dbReference type="ARBA" id="ARBA00022833"/>
    </source>
</evidence>
<keyword evidence="2 4" id="KW-0863">Zinc-finger</keyword>
<keyword evidence="8" id="KW-1185">Reference proteome</keyword>
<dbReference type="InterPro" id="IPR058586">
    <property type="entry name" value="Ajm-1"/>
</dbReference>
<dbReference type="InterPro" id="IPR038825">
    <property type="entry name" value="Apical_junction"/>
</dbReference>
<name>A0A482W884_ASBVE</name>
<keyword evidence="1" id="KW-0479">Metal-binding</keyword>
<dbReference type="Proteomes" id="UP000292052">
    <property type="component" value="Unassembled WGS sequence"/>
</dbReference>
<feature type="compositionally biased region" description="Polar residues" evidence="5">
    <location>
        <begin position="310"/>
        <end position="323"/>
    </location>
</feature>
<dbReference type="PROSITE" id="PS50865">
    <property type="entry name" value="ZF_MYND_2"/>
    <property type="match status" value="1"/>
</dbReference>
<dbReference type="GO" id="GO:0005886">
    <property type="term" value="C:plasma membrane"/>
    <property type="evidence" value="ECO:0007669"/>
    <property type="project" value="TreeGrafter"/>
</dbReference>
<evidence type="ECO:0000256" key="2">
    <source>
        <dbReference type="ARBA" id="ARBA00022771"/>
    </source>
</evidence>
<dbReference type="GO" id="GO:0045216">
    <property type="term" value="P:cell-cell junction organization"/>
    <property type="evidence" value="ECO:0007669"/>
    <property type="project" value="InterPro"/>
</dbReference>
<feature type="compositionally biased region" description="Polar residues" evidence="5">
    <location>
        <begin position="342"/>
        <end position="351"/>
    </location>
</feature>
<organism evidence="7 8">
    <name type="scientific">Asbolus verrucosus</name>
    <name type="common">Desert ironclad beetle</name>
    <dbReference type="NCBI Taxonomy" id="1661398"/>
    <lineage>
        <taxon>Eukaryota</taxon>
        <taxon>Metazoa</taxon>
        <taxon>Ecdysozoa</taxon>
        <taxon>Arthropoda</taxon>
        <taxon>Hexapoda</taxon>
        <taxon>Insecta</taxon>
        <taxon>Pterygota</taxon>
        <taxon>Neoptera</taxon>
        <taxon>Endopterygota</taxon>
        <taxon>Coleoptera</taxon>
        <taxon>Polyphaga</taxon>
        <taxon>Cucujiformia</taxon>
        <taxon>Tenebrionidae</taxon>
        <taxon>Pimeliinae</taxon>
        <taxon>Asbolus</taxon>
    </lineage>
</organism>
<dbReference type="Pfam" id="PF01753">
    <property type="entry name" value="zf-MYND"/>
    <property type="match status" value="1"/>
</dbReference>
<dbReference type="PANTHER" id="PTHR21517:SF3">
    <property type="entry name" value="APICAL JUNCTION COMPONENT 1 HOMOLOG"/>
    <property type="match status" value="1"/>
</dbReference>
<feature type="region of interest" description="Disordered" evidence="5">
    <location>
        <begin position="205"/>
        <end position="224"/>
    </location>
</feature>
<reference evidence="7 8" key="1">
    <citation type="submission" date="2017-03" db="EMBL/GenBank/DDBJ databases">
        <title>Genome of the blue death feigning beetle - Asbolus verrucosus.</title>
        <authorList>
            <person name="Rider S.D."/>
        </authorList>
    </citation>
    <scope>NUCLEOTIDE SEQUENCE [LARGE SCALE GENOMIC DNA]</scope>
    <source>
        <strain evidence="7">Butters</strain>
        <tissue evidence="7">Head and leg muscle</tissue>
    </source>
</reference>
<dbReference type="PANTHER" id="PTHR21517">
    <property type="entry name" value="APICAL JUNCTION COMPONENT 1 HOMOLOG"/>
    <property type="match status" value="1"/>
</dbReference>
<feature type="compositionally biased region" description="Polar residues" evidence="5">
    <location>
        <begin position="112"/>
        <end position="134"/>
    </location>
</feature>
<dbReference type="SUPFAM" id="SSF144232">
    <property type="entry name" value="HIT/MYND zinc finger-like"/>
    <property type="match status" value="1"/>
</dbReference>
<dbReference type="OrthoDB" id="6431454at2759"/>
<evidence type="ECO:0000256" key="1">
    <source>
        <dbReference type="ARBA" id="ARBA00022723"/>
    </source>
</evidence>
<comment type="caution">
    <text evidence="7">The sequence shown here is derived from an EMBL/GenBank/DDBJ whole genome shotgun (WGS) entry which is preliminary data.</text>
</comment>
<feature type="compositionally biased region" description="Low complexity" evidence="5">
    <location>
        <begin position="75"/>
        <end position="91"/>
    </location>
</feature>
<protein>
    <recommendedName>
        <fullName evidence="6">MYND-type domain-containing protein</fullName>
    </recommendedName>
</protein>
<dbReference type="Pfam" id="PF26649">
    <property type="entry name" value="Ajm-1"/>
    <property type="match status" value="1"/>
</dbReference>